<feature type="non-terminal residue" evidence="1">
    <location>
        <position position="174"/>
    </location>
</feature>
<dbReference type="InterPro" id="IPR002110">
    <property type="entry name" value="Ankyrin_rpt"/>
</dbReference>
<proteinExistence type="predicted"/>
<keyword evidence="2" id="KW-1185">Reference proteome</keyword>
<dbReference type="InterPro" id="IPR036770">
    <property type="entry name" value="Ankyrin_rpt-contain_sf"/>
</dbReference>
<dbReference type="PANTHER" id="PTHR47303">
    <property type="match status" value="1"/>
</dbReference>
<gene>
    <name evidence="1" type="ORF">MIMGU_mgv1a025260mg</name>
</gene>
<reference evidence="1 2" key="1">
    <citation type="journal article" date="2013" name="Proc. Natl. Acad. Sci. U.S.A.">
        <title>Fine-scale variation in meiotic recombination in Mimulus inferred from population shotgun sequencing.</title>
        <authorList>
            <person name="Hellsten U."/>
            <person name="Wright K.M."/>
            <person name="Jenkins J."/>
            <person name="Shu S."/>
            <person name="Yuan Y."/>
            <person name="Wessler S.R."/>
            <person name="Schmutz J."/>
            <person name="Willis J.H."/>
            <person name="Rokhsar D.S."/>
        </authorList>
    </citation>
    <scope>NUCLEOTIDE SEQUENCE [LARGE SCALE GENOMIC DNA]</scope>
    <source>
        <strain evidence="2">cv. DUN x IM62</strain>
    </source>
</reference>
<dbReference type="STRING" id="4155.A0A022QM30"/>
<dbReference type="Proteomes" id="UP000030748">
    <property type="component" value="Unassembled WGS sequence"/>
</dbReference>
<dbReference type="EMBL" id="KI631414">
    <property type="protein sequence ID" value="EYU28338.1"/>
    <property type="molecule type" value="Genomic_DNA"/>
</dbReference>
<evidence type="ECO:0000313" key="1">
    <source>
        <dbReference type="EMBL" id="EYU28338.1"/>
    </source>
</evidence>
<dbReference type="Gene3D" id="1.25.40.20">
    <property type="entry name" value="Ankyrin repeat-containing domain"/>
    <property type="match status" value="1"/>
</dbReference>
<dbReference type="PANTHER" id="PTHR47303:SF1">
    <property type="entry name" value="NF-KAPPA-B INHIBITOR BETA"/>
    <property type="match status" value="1"/>
</dbReference>
<name>A0A022QM30_ERYGU</name>
<evidence type="ECO:0000313" key="2">
    <source>
        <dbReference type="Proteomes" id="UP000030748"/>
    </source>
</evidence>
<sequence>MPLHKAALEGDWETAKRIFDRDPRAKSAVLDNTGLTPLHVAVGTGKKGIHFVRNMVELLMADDTGEELMARRNVTGHTALHSAANVDNTEAATILVNRMPRLLYTPNFLRNDFPVHTAALFSHKRILLYLLQATKEQKPYDCYDGLRLLGYLIEADFFDVALYLVDKYPYLATL</sequence>
<dbReference type="Pfam" id="PF12796">
    <property type="entry name" value="Ank_2"/>
    <property type="match status" value="1"/>
</dbReference>
<organism evidence="1 2">
    <name type="scientific">Erythranthe guttata</name>
    <name type="common">Yellow monkey flower</name>
    <name type="synonym">Mimulus guttatus</name>
    <dbReference type="NCBI Taxonomy" id="4155"/>
    <lineage>
        <taxon>Eukaryota</taxon>
        <taxon>Viridiplantae</taxon>
        <taxon>Streptophyta</taxon>
        <taxon>Embryophyta</taxon>
        <taxon>Tracheophyta</taxon>
        <taxon>Spermatophyta</taxon>
        <taxon>Magnoliopsida</taxon>
        <taxon>eudicotyledons</taxon>
        <taxon>Gunneridae</taxon>
        <taxon>Pentapetalae</taxon>
        <taxon>asterids</taxon>
        <taxon>lamiids</taxon>
        <taxon>Lamiales</taxon>
        <taxon>Phrymaceae</taxon>
        <taxon>Erythranthe</taxon>
    </lineage>
</organism>
<dbReference type="eggNOG" id="KOG0017">
    <property type="taxonomic scope" value="Eukaryota"/>
</dbReference>
<dbReference type="eggNOG" id="KOG0504">
    <property type="taxonomic scope" value="Eukaryota"/>
</dbReference>
<protein>
    <submittedName>
        <fullName evidence="1">Uncharacterized protein</fullName>
    </submittedName>
</protein>
<dbReference type="AlphaFoldDB" id="A0A022QM30"/>
<dbReference type="SUPFAM" id="SSF48403">
    <property type="entry name" value="Ankyrin repeat"/>
    <property type="match status" value="1"/>
</dbReference>
<accession>A0A022QM30</accession>